<reference evidence="1 2" key="1">
    <citation type="journal article" date="2016" name="Genome Announc.">
        <title>Complete Genome Sequences of Aerococcus christensenii CCUG 28831T, Aerococcus sanguinicola CCUG 43001T, Aerococcus urinae CCUG 36881T, Aerococcus urinaeequi CCUG 28094T, Aerococcus urinaehominis CCUG 42038 BT, and Aerococcus viridans CCUG 4311T.</title>
        <authorList>
            <person name="Carkaci D."/>
            <person name="Dargis R."/>
            <person name="Nielsen X.C."/>
            <person name="Skovgaard O."/>
            <person name="Fuursted K."/>
            <person name="Christensen J.J."/>
        </authorList>
    </citation>
    <scope>NUCLEOTIDE SEQUENCE [LARGE SCALE GENOMIC DNA]</scope>
    <source>
        <strain evidence="1 2">CCUG43001</strain>
    </source>
</reference>
<accession>A0A0X8FAP5</accession>
<reference evidence="2" key="2">
    <citation type="submission" date="2016-01" db="EMBL/GenBank/DDBJ databases">
        <title>Six Aerococcus type strain genome sequencing and assembly using PacBio and Illumina Hiseq.</title>
        <authorList>
            <person name="Carkaci D."/>
            <person name="Dargis R."/>
            <person name="Nielsen X.C."/>
            <person name="Skovgaard O."/>
            <person name="Fuursted K."/>
            <person name="Christensen J.J."/>
        </authorList>
    </citation>
    <scope>NUCLEOTIDE SEQUENCE [LARGE SCALE GENOMIC DNA]</scope>
    <source>
        <strain evidence="2">CCUG43001</strain>
    </source>
</reference>
<dbReference type="KEGG" id="asan:AWM72_02555"/>
<evidence type="ECO:0000313" key="2">
    <source>
        <dbReference type="Proteomes" id="UP000069912"/>
    </source>
</evidence>
<dbReference type="AlphaFoldDB" id="A0A0X8FAP5"/>
<name>A0A0X8FAP5_9LACT</name>
<organism evidence="1 2">
    <name type="scientific">Aerococcus sanguinicola</name>
    <dbReference type="NCBI Taxonomy" id="119206"/>
    <lineage>
        <taxon>Bacteria</taxon>
        <taxon>Bacillati</taxon>
        <taxon>Bacillota</taxon>
        <taxon>Bacilli</taxon>
        <taxon>Lactobacillales</taxon>
        <taxon>Aerococcaceae</taxon>
        <taxon>Aerococcus</taxon>
    </lineage>
</organism>
<dbReference type="GeneID" id="92902948"/>
<evidence type="ECO:0000313" key="1">
    <source>
        <dbReference type="EMBL" id="AMB93709.1"/>
    </source>
</evidence>
<keyword evidence="2" id="KW-1185">Reference proteome</keyword>
<dbReference type="RefSeq" id="WP_067972691.1">
    <property type="nucleotide sequence ID" value="NZ_CP014160.1"/>
</dbReference>
<gene>
    <name evidence="1" type="ORF">AWM72_02555</name>
</gene>
<proteinExistence type="predicted"/>
<protein>
    <submittedName>
        <fullName evidence="1">Uncharacterized protein</fullName>
    </submittedName>
</protein>
<dbReference type="EMBL" id="CP014160">
    <property type="protein sequence ID" value="AMB93709.1"/>
    <property type="molecule type" value="Genomic_DNA"/>
</dbReference>
<dbReference type="Proteomes" id="UP000069912">
    <property type="component" value="Chromosome"/>
</dbReference>
<sequence>MYTDDEDQRSVWLEEAHDLDPDNLDIYCAWALDQFEDFEVIPMIQAKADAYFKAHRQDIKESGYSFVTNRPYFRAQNILLDCYTRGLFMEEAEKIAKHILRYNPNDNMGVRYKLMALYVNSFQHKKVRNFFKRYPSDDQMLVYLPTSLILERDFNLAKHRIKELYQLNPTIVDFFADEGFNEYKVYLLLPEESYRPNSKQTLAMAFREMFPLYLPSRLLYLHFREILKEIDSDYFADIEARKEKNRYADRNAEKLAGTGIFTNISSQYVRLLLAEGLETLEDFKEKMEVEVYLIDGIGKVTIDRLKANGVRFKED</sequence>